<protein>
    <submittedName>
        <fullName evidence="2">Uncharacterized protein</fullName>
    </submittedName>
</protein>
<evidence type="ECO:0000256" key="1">
    <source>
        <dbReference type="SAM" id="Coils"/>
    </source>
</evidence>
<dbReference type="EMBL" id="JASCZI010030833">
    <property type="protein sequence ID" value="MED6124995.1"/>
    <property type="molecule type" value="Genomic_DNA"/>
</dbReference>
<proteinExistence type="predicted"/>
<evidence type="ECO:0000313" key="3">
    <source>
        <dbReference type="Proteomes" id="UP001341840"/>
    </source>
</evidence>
<comment type="caution">
    <text evidence="2">The sequence shown here is derived from an EMBL/GenBank/DDBJ whole genome shotgun (WGS) entry which is preliminary data.</text>
</comment>
<name>A0ABU6RLZ1_9FABA</name>
<organism evidence="2 3">
    <name type="scientific">Stylosanthes scabra</name>
    <dbReference type="NCBI Taxonomy" id="79078"/>
    <lineage>
        <taxon>Eukaryota</taxon>
        <taxon>Viridiplantae</taxon>
        <taxon>Streptophyta</taxon>
        <taxon>Embryophyta</taxon>
        <taxon>Tracheophyta</taxon>
        <taxon>Spermatophyta</taxon>
        <taxon>Magnoliopsida</taxon>
        <taxon>eudicotyledons</taxon>
        <taxon>Gunneridae</taxon>
        <taxon>Pentapetalae</taxon>
        <taxon>rosids</taxon>
        <taxon>fabids</taxon>
        <taxon>Fabales</taxon>
        <taxon>Fabaceae</taxon>
        <taxon>Papilionoideae</taxon>
        <taxon>50 kb inversion clade</taxon>
        <taxon>dalbergioids sensu lato</taxon>
        <taxon>Dalbergieae</taxon>
        <taxon>Pterocarpus clade</taxon>
        <taxon>Stylosanthes</taxon>
    </lineage>
</organism>
<feature type="coiled-coil region" evidence="1">
    <location>
        <begin position="18"/>
        <end position="52"/>
    </location>
</feature>
<keyword evidence="3" id="KW-1185">Reference proteome</keyword>
<evidence type="ECO:0000313" key="2">
    <source>
        <dbReference type="EMBL" id="MED6124995.1"/>
    </source>
</evidence>
<gene>
    <name evidence="2" type="ORF">PIB30_064311</name>
</gene>
<sequence>MASSERFRATERDSSLVAPLLHAKIKSLSEELERAEGERLSAFDRMKEVEERARCRLLSSSLVVLLWRRKGRRWHWMKSRPLRFTGVVIKSPWRRRLGKWSKRPSRS</sequence>
<reference evidence="2 3" key="1">
    <citation type="journal article" date="2023" name="Plants (Basel)">
        <title>Bridging the Gap: Combining Genomics and Transcriptomics Approaches to Understand Stylosanthes scabra, an Orphan Legume from the Brazilian Caatinga.</title>
        <authorList>
            <person name="Ferreira-Neto J.R.C."/>
            <person name="da Silva M.D."/>
            <person name="Binneck E."/>
            <person name="de Melo N.F."/>
            <person name="da Silva R.H."/>
            <person name="de Melo A.L.T.M."/>
            <person name="Pandolfi V."/>
            <person name="Bustamante F.O."/>
            <person name="Brasileiro-Vidal A.C."/>
            <person name="Benko-Iseppon A.M."/>
        </authorList>
    </citation>
    <scope>NUCLEOTIDE SEQUENCE [LARGE SCALE GENOMIC DNA]</scope>
    <source>
        <tissue evidence="2">Leaves</tissue>
    </source>
</reference>
<dbReference type="Proteomes" id="UP001341840">
    <property type="component" value="Unassembled WGS sequence"/>
</dbReference>
<accession>A0ABU6RLZ1</accession>
<keyword evidence="1" id="KW-0175">Coiled coil</keyword>